<protein>
    <submittedName>
        <fullName evidence="1">Uncharacterized protein</fullName>
    </submittedName>
</protein>
<dbReference type="EMBL" id="BGPR01094985">
    <property type="protein sequence ID" value="GBM36772.1"/>
    <property type="molecule type" value="Genomic_DNA"/>
</dbReference>
<gene>
    <name evidence="1" type="ORF">AVEN_150381_1</name>
</gene>
<dbReference type="AlphaFoldDB" id="A0A4Y2F5C6"/>
<keyword evidence="2" id="KW-1185">Reference proteome</keyword>
<name>A0A4Y2F5C6_ARAVE</name>
<organism evidence="1 2">
    <name type="scientific">Araneus ventricosus</name>
    <name type="common">Orbweaver spider</name>
    <name type="synonym">Epeira ventricosa</name>
    <dbReference type="NCBI Taxonomy" id="182803"/>
    <lineage>
        <taxon>Eukaryota</taxon>
        <taxon>Metazoa</taxon>
        <taxon>Ecdysozoa</taxon>
        <taxon>Arthropoda</taxon>
        <taxon>Chelicerata</taxon>
        <taxon>Arachnida</taxon>
        <taxon>Araneae</taxon>
        <taxon>Araneomorphae</taxon>
        <taxon>Entelegynae</taxon>
        <taxon>Araneoidea</taxon>
        <taxon>Araneidae</taxon>
        <taxon>Araneus</taxon>
    </lineage>
</organism>
<sequence>VVICYYGEGSSEEIRSKFTDSSDDSKTLFLGRRVVLFGSCQRTGCVAIGLSLLFCTCTSTAPMLYPLASECILVSAFGRKCPKTGPLVCNFLRVEKDPFCGVPHETLHPFSISHAKALRYRQLF</sequence>
<comment type="caution">
    <text evidence="1">The sequence shown here is derived from an EMBL/GenBank/DDBJ whole genome shotgun (WGS) entry which is preliminary data.</text>
</comment>
<reference evidence="1 2" key="1">
    <citation type="journal article" date="2019" name="Sci. Rep.">
        <title>Orb-weaving spider Araneus ventricosus genome elucidates the spidroin gene catalogue.</title>
        <authorList>
            <person name="Kono N."/>
            <person name="Nakamura H."/>
            <person name="Ohtoshi R."/>
            <person name="Moran D.A.P."/>
            <person name="Shinohara A."/>
            <person name="Yoshida Y."/>
            <person name="Fujiwara M."/>
            <person name="Mori M."/>
            <person name="Tomita M."/>
            <person name="Arakawa K."/>
        </authorList>
    </citation>
    <scope>NUCLEOTIDE SEQUENCE [LARGE SCALE GENOMIC DNA]</scope>
</reference>
<evidence type="ECO:0000313" key="2">
    <source>
        <dbReference type="Proteomes" id="UP000499080"/>
    </source>
</evidence>
<proteinExistence type="predicted"/>
<accession>A0A4Y2F5C6</accession>
<dbReference type="Proteomes" id="UP000499080">
    <property type="component" value="Unassembled WGS sequence"/>
</dbReference>
<feature type="non-terminal residue" evidence="1">
    <location>
        <position position="1"/>
    </location>
</feature>
<evidence type="ECO:0000313" key="1">
    <source>
        <dbReference type="EMBL" id="GBM36772.1"/>
    </source>
</evidence>